<gene>
    <name evidence="1" type="ORF">BCR44DRAFT_1435930</name>
</gene>
<name>A0A1Y2HN44_9FUNG</name>
<keyword evidence="2" id="KW-1185">Reference proteome</keyword>
<accession>A0A1Y2HN44</accession>
<comment type="caution">
    <text evidence="1">The sequence shown here is derived from an EMBL/GenBank/DDBJ whole genome shotgun (WGS) entry which is preliminary data.</text>
</comment>
<dbReference type="EMBL" id="MCFL01000027">
    <property type="protein sequence ID" value="ORZ34552.1"/>
    <property type="molecule type" value="Genomic_DNA"/>
</dbReference>
<dbReference type="Proteomes" id="UP000193411">
    <property type="component" value="Unassembled WGS sequence"/>
</dbReference>
<reference evidence="1 2" key="1">
    <citation type="submission" date="2016-07" db="EMBL/GenBank/DDBJ databases">
        <title>Pervasive Adenine N6-methylation of Active Genes in Fungi.</title>
        <authorList>
            <consortium name="DOE Joint Genome Institute"/>
            <person name="Mondo S.J."/>
            <person name="Dannebaum R.O."/>
            <person name="Kuo R.C."/>
            <person name="Labutti K."/>
            <person name="Haridas S."/>
            <person name="Kuo A."/>
            <person name="Salamov A."/>
            <person name="Ahrendt S.R."/>
            <person name="Lipzen A."/>
            <person name="Sullivan W."/>
            <person name="Andreopoulos W.B."/>
            <person name="Clum A."/>
            <person name="Lindquist E."/>
            <person name="Daum C."/>
            <person name="Ramamoorthy G.K."/>
            <person name="Gryganskyi A."/>
            <person name="Culley D."/>
            <person name="Magnuson J.K."/>
            <person name="James T.Y."/>
            <person name="O'Malley M.A."/>
            <person name="Stajich J.E."/>
            <person name="Spatafora J.W."/>
            <person name="Visel A."/>
            <person name="Grigoriev I.V."/>
        </authorList>
    </citation>
    <scope>NUCLEOTIDE SEQUENCE [LARGE SCALE GENOMIC DNA]</scope>
    <source>
        <strain evidence="1 2">PL171</strain>
    </source>
</reference>
<sequence>MCVQCSSFVASFLTHPHAHSRSLFAFCSRLDPPTTHPYLTPLLFPLVRLRQPIAKLIASRCGSGSASRTREK</sequence>
<dbReference type="AlphaFoldDB" id="A0A1Y2HN44"/>
<organism evidence="1 2">
    <name type="scientific">Catenaria anguillulae PL171</name>
    <dbReference type="NCBI Taxonomy" id="765915"/>
    <lineage>
        <taxon>Eukaryota</taxon>
        <taxon>Fungi</taxon>
        <taxon>Fungi incertae sedis</taxon>
        <taxon>Blastocladiomycota</taxon>
        <taxon>Blastocladiomycetes</taxon>
        <taxon>Blastocladiales</taxon>
        <taxon>Catenariaceae</taxon>
        <taxon>Catenaria</taxon>
    </lineage>
</organism>
<protein>
    <submittedName>
        <fullName evidence="1">Uncharacterized protein</fullName>
    </submittedName>
</protein>
<evidence type="ECO:0000313" key="2">
    <source>
        <dbReference type="Proteomes" id="UP000193411"/>
    </source>
</evidence>
<proteinExistence type="predicted"/>
<evidence type="ECO:0000313" key="1">
    <source>
        <dbReference type="EMBL" id="ORZ34552.1"/>
    </source>
</evidence>